<protein>
    <submittedName>
        <fullName evidence="2">Uncharacterized protein</fullName>
    </submittedName>
</protein>
<sequence length="855" mass="92409">MTSQFSAIARPPSTALSEGYYANESRPGSVTSQNSHCAPSLHRDLPPPSRPASVCSSVGSITSLPDSNSQASSSGWKPSEIRAWNDSDWTQGTPAAGRSGYGQPPTHSNHSSMSSFDLIDCPSVPSRQLNHTNSVPASFHLYILSFPEHSWMLVAQVTAHVSDVYQAEIATLRGAIQSALTSPNANGHVTGSLTTTMWPKYSIPQTALSEIQPASEEDLWLSAAEPNVPDIPLGPITLESIRVHSKSLKTRPCERPAKWHPGVLYHESEHKPFVYAGNESKVVLEHVLQLKTGVKVEPNVLTAVEGLARLLASVIFELKAPHASADANKRRGKHYYVQYFPSECRGAFAILKLACPAIGYCAGHYKASAAIQAALLKRLDQCLPPPAPPLPTFPDVLHNPPRQLALPSQHEPGVYINKGKGRALPMASPKRVVSKCDNSVFSPANNPRKRTRPRILQGDNDGSAASEDFSTQISAVHNSDDEDVGNTTIRPTNVASASPYLDLSDLTVPSEYARLKHYIETQLAIKIDALPPQLLAKTKVLVYTFGTNQQFKLSPAVDPNVSTLLTRIIRRGGVTLESALIDWSSVGSVQCAFNLIAAGLTICSSARFICCEQNIKVRIPMLADAYMEKLVDKLTLLWQKAGSDMSKIAAGHLSPAPRPRGVTRAIISSSPAPIIHSPQPLKLLNHHTTPLNSSLTFGPISLRPASPTPSPAPSSPPKGKTEDEDWDDATFRSLMQSLSISQYHNIVKTWHLTGCPKSNANKLTWIDFFTGLPLSDKYMVKCDAVAMPKTGRGTTKKIAAAGKKTIIEPTEPTITPTARKIASAASKLPIPRPKPRPIMPTKSSTPSSPLTDNDL</sequence>
<gene>
    <name evidence="2" type="ORF">PLEOSDRAFT_1101058</name>
</gene>
<feature type="region of interest" description="Disordered" evidence="1">
    <location>
        <begin position="1"/>
        <end position="114"/>
    </location>
</feature>
<dbReference type="InParanoid" id="A0A067P0U6"/>
<proteinExistence type="predicted"/>
<feature type="compositionally biased region" description="Polar residues" evidence="1">
    <location>
        <begin position="105"/>
        <end position="114"/>
    </location>
</feature>
<dbReference type="HOGENOM" id="CLU_016782_0_0_1"/>
<feature type="region of interest" description="Disordered" evidence="1">
    <location>
        <begin position="700"/>
        <end position="725"/>
    </location>
</feature>
<dbReference type="EMBL" id="KL198006">
    <property type="protein sequence ID" value="KDQ30037.1"/>
    <property type="molecule type" value="Genomic_DNA"/>
</dbReference>
<feature type="compositionally biased region" description="Low complexity" evidence="1">
    <location>
        <begin position="839"/>
        <end position="855"/>
    </location>
</feature>
<name>A0A067P0U6_PLEO1</name>
<feature type="region of interest" description="Disordered" evidence="1">
    <location>
        <begin position="437"/>
        <end position="466"/>
    </location>
</feature>
<dbReference type="STRING" id="1137138.A0A067P0U6"/>
<feature type="compositionally biased region" description="Polar residues" evidence="1">
    <location>
        <begin position="26"/>
        <end position="37"/>
    </location>
</feature>
<feature type="compositionally biased region" description="Polar residues" evidence="1">
    <location>
        <begin position="54"/>
        <end position="76"/>
    </location>
</feature>
<feature type="compositionally biased region" description="Pro residues" evidence="1">
    <location>
        <begin position="706"/>
        <end position="716"/>
    </location>
</feature>
<dbReference type="VEuPathDB" id="FungiDB:PLEOSDRAFT_1101058"/>
<reference evidence="3" key="1">
    <citation type="journal article" date="2014" name="Proc. Natl. Acad. Sci. U.S.A.">
        <title>Extensive sampling of basidiomycete genomes demonstrates inadequacy of the white-rot/brown-rot paradigm for wood decay fungi.</title>
        <authorList>
            <person name="Riley R."/>
            <person name="Salamov A.A."/>
            <person name="Brown D.W."/>
            <person name="Nagy L.G."/>
            <person name="Floudas D."/>
            <person name="Held B.W."/>
            <person name="Levasseur A."/>
            <person name="Lombard V."/>
            <person name="Morin E."/>
            <person name="Otillar R."/>
            <person name="Lindquist E.A."/>
            <person name="Sun H."/>
            <person name="LaButti K.M."/>
            <person name="Schmutz J."/>
            <person name="Jabbour D."/>
            <person name="Luo H."/>
            <person name="Baker S.E."/>
            <person name="Pisabarro A.G."/>
            <person name="Walton J.D."/>
            <person name="Blanchette R.A."/>
            <person name="Henrissat B."/>
            <person name="Martin F."/>
            <person name="Cullen D."/>
            <person name="Hibbett D.S."/>
            <person name="Grigoriev I.V."/>
        </authorList>
    </citation>
    <scope>NUCLEOTIDE SEQUENCE [LARGE SCALE GENOMIC DNA]</scope>
    <source>
        <strain evidence="3">PC15</strain>
    </source>
</reference>
<dbReference type="Proteomes" id="UP000027073">
    <property type="component" value="Unassembled WGS sequence"/>
</dbReference>
<evidence type="ECO:0000256" key="1">
    <source>
        <dbReference type="SAM" id="MobiDB-lite"/>
    </source>
</evidence>
<evidence type="ECO:0000313" key="3">
    <source>
        <dbReference type="Proteomes" id="UP000027073"/>
    </source>
</evidence>
<organism evidence="2 3">
    <name type="scientific">Pleurotus ostreatus (strain PC15)</name>
    <name type="common">Oyster mushroom</name>
    <dbReference type="NCBI Taxonomy" id="1137138"/>
    <lineage>
        <taxon>Eukaryota</taxon>
        <taxon>Fungi</taxon>
        <taxon>Dikarya</taxon>
        <taxon>Basidiomycota</taxon>
        <taxon>Agaricomycotina</taxon>
        <taxon>Agaricomycetes</taxon>
        <taxon>Agaricomycetidae</taxon>
        <taxon>Agaricales</taxon>
        <taxon>Pleurotineae</taxon>
        <taxon>Pleurotaceae</taxon>
        <taxon>Pleurotus</taxon>
    </lineage>
</organism>
<accession>A0A067P0U6</accession>
<evidence type="ECO:0000313" key="2">
    <source>
        <dbReference type="EMBL" id="KDQ30037.1"/>
    </source>
</evidence>
<dbReference type="AlphaFoldDB" id="A0A067P0U6"/>
<feature type="region of interest" description="Disordered" evidence="1">
    <location>
        <begin position="822"/>
        <end position="855"/>
    </location>
</feature>